<evidence type="ECO:0000256" key="2">
    <source>
        <dbReference type="ARBA" id="ARBA00004532"/>
    </source>
</evidence>
<feature type="non-terminal residue" evidence="6">
    <location>
        <position position="1"/>
    </location>
</feature>
<evidence type="ECO:0000256" key="4">
    <source>
        <dbReference type="ARBA" id="ARBA00023298"/>
    </source>
</evidence>
<reference evidence="6 7" key="1">
    <citation type="journal article" date="2018" name="Gigascience">
        <title>Genomes of trombidid mites reveal novel predicted allergens and laterally-transferred genes associated with secondary metabolism.</title>
        <authorList>
            <person name="Dong X."/>
            <person name="Chaisiri K."/>
            <person name="Xia D."/>
            <person name="Armstrong S.D."/>
            <person name="Fang Y."/>
            <person name="Donnelly M.J."/>
            <person name="Kadowaki T."/>
            <person name="McGarry J.W."/>
            <person name="Darby A.C."/>
            <person name="Makepeace B.L."/>
        </authorList>
    </citation>
    <scope>NUCLEOTIDE SEQUENCE [LARGE SCALE GENOMIC DNA]</scope>
    <source>
        <strain evidence="6">UoL-WK</strain>
    </source>
</reference>
<keyword evidence="7" id="KW-1185">Reference proteome</keyword>
<keyword evidence="5" id="KW-0166">Nematocyst</keyword>
<name>A0A3S3NU67_9ACAR</name>
<dbReference type="AlphaFoldDB" id="A0A3S3NU67"/>
<dbReference type="OrthoDB" id="2304600at2759"/>
<organism evidence="6 7">
    <name type="scientific">Dinothrombium tinctorium</name>
    <dbReference type="NCBI Taxonomy" id="1965070"/>
    <lineage>
        <taxon>Eukaryota</taxon>
        <taxon>Metazoa</taxon>
        <taxon>Ecdysozoa</taxon>
        <taxon>Arthropoda</taxon>
        <taxon>Chelicerata</taxon>
        <taxon>Arachnida</taxon>
        <taxon>Acari</taxon>
        <taxon>Acariformes</taxon>
        <taxon>Trombidiformes</taxon>
        <taxon>Prostigmata</taxon>
        <taxon>Anystina</taxon>
        <taxon>Parasitengona</taxon>
        <taxon>Trombidioidea</taxon>
        <taxon>Trombidiidae</taxon>
        <taxon>Dinothrombium</taxon>
    </lineage>
</organism>
<comment type="caution">
    <text evidence="6">The sequence shown here is derived from an EMBL/GenBank/DDBJ whole genome shotgun (WGS) entry which is preliminary data.</text>
</comment>
<evidence type="ECO:0000256" key="5">
    <source>
        <dbReference type="ARBA" id="ARBA00023331"/>
    </source>
</evidence>
<dbReference type="InterPro" id="IPR015926">
    <property type="entry name" value="Cytolysin/lectin"/>
</dbReference>
<evidence type="ECO:0000313" key="6">
    <source>
        <dbReference type="EMBL" id="RWR98707.1"/>
    </source>
</evidence>
<keyword evidence="4" id="KW-0472">Membrane</keyword>
<dbReference type="GO" id="GO:0044218">
    <property type="term" value="C:other organism cell membrane"/>
    <property type="evidence" value="ECO:0007669"/>
    <property type="project" value="UniProtKB-KW"/>
</dbReference>
<keyword evidence="3" id="KW-1052">Target cell membrane</keyword>
<keyword evidence="4" id="KW-1053">Target membrane</keyword>
<evidence type="ECO:0000256" key="1">
    <source>
        <dbReference type="ARBA" id="ARBA00004175"/>
    </source>
</evidence>
<proteinExistence type="predicted"/>
<comment type="subcellular location">
    <subcellularLocation>
        <location evidence="2">Nematocyst</location>
    </subcellularLocation>
    <subcellularLocation>
        <location evidence="1">Target cell membrane</location>
    </subcellularLocation>
</comment>
<dbReference type="Proteomes" id="UP000285301">
    <property type="component" value="Unassembled WGS sequence"/>
</dbReference>
<dbReference type="EMBL" id="NCKU01019593">
    <property type="protein sequence ID" value="RWR98707.1"/>
    <property type="molecule type" value="Genomic_DNA"/>
</dbReference>
<sequence>ENVSASAALASAVISGTSLAGNTIYQFANTAVCNLFCALEIRNYHYALELKNPENKNQVYSTEFNGDKLFLMWSISYDYNLHDNLHAVGITKNRVVSEATFNEMYEKSPTWFARKLAAGSHINYETTSYGIPIEVHAVLSNFGCAKWIVDFR</sequence>
<dbReference type="SUPFAM" id="SSF63724">
    <property type="entry name" value="Cytolysin/lectin"/>
    <property type="match status" value="1"/>
</dbReference>
<dbReference type="Gene3D" id="2.60.270.20">
    <property type="entry name" value="Cytolysin/lectin"/>
    <property type="match status" value="1"/>
</dbReference>
<protein>
    <submittedName>
        <fullName evidence="6">Uncharacterized protein</fullName>
    </submittedName>
</protein>
<gene>
    <name evidence="6" type="ORF">B4U79_18875</name>
</gene>
<accession>A0A3S3NU67</accession>
<evidence type="ECO:0000256" key="3">
    <source>
        <dbReference type="ARBA" id="ARBA00022537"/>
    </source>
</evidence>
<evidence type="ECO:0000313" key="7">
    <source>
        <dbReference type="Proteomes" id="UP000285301"/>
    </source>
</evidence>
<dbReference type="GO" id="GO:0042151">
    <property type="term" value="C:nematocyst"/>
    <property type="evidence" value="ECO:0007669"/>
    <property type="project" value="UniProtKB-SubCell"/>
</dbReference>